<dbReference type="EMBL" id="JBEGDP010000046">
    <property type="protein sequence ID" value="MEQ7849544.1"/>
    <property type="molecule type" value="Genomic_DNA"/>
</dbReference>
<keyword evidence="4" id="KW-1185">Reference proteome</keyword>
<dbReference type="Gene3D" id="3.30.2130.10">
    <property type="entry name" value="VC0802-like"/>
    <property type="match status" value="1"/>
</dbReference>
<dbReference type="PANTHER" id="PTHR31131">
    <property type="entry name" value="CHROMOSOME 1, WHOLE GENOME SHOTGUN SEQUENCE"/>
    <property type="match status" value="1"/>
</dbReference>
<sequence length="203" mass="21545">MSVDQPAETGTHEDGPAASGGTVSYVLQQFPEKLALVKLPVGAEVPSWAESSSLFSVTATATETTLICAGRNVPTKQVAHKGLVAFSVQGPIPTEATGVLAALLVPLAEEQISVFSISTFETDWVLVPSGATERAAEAWRRHGHTVRPAVPVGASRAPREREPRAGNGTDKPPRTTGRSRKDPQSDQQPDRRSGSSSSEKRKR</sequence>
<proteinExistence type="predicted"/>
<dbReference type="RefSeq" id="WP_349805768.1">
    <property type="nucleotide sequence ID" value="NZ_JBEGDP010000046.1"/>
</dbReference>
<dbReference type="Proteomes" id="UP001482520">
    <property type="component" value="Unassembled WGS sequence"/>
</dbReference>
<evidence type="ECO:0000313" key="4">
    <source>
        <dbReference type="Proteomes" id="UP001482520"/>
    </source>
</evidence>
<dbReference type="InterPro" id="IPR051719">
    <property type="entry name" value="CASTOR_mTORC1"/>
</dbReference>
<dbReference type="InterPro" id="IPR027795">
    <property type="entry name" value="CASTOR_ACT_dom"/>
</dbReference>
<protein>
    <submittedName>
        <fullName evidence="3">ACT domain-containing protein</fullName>
    </submittedName>
</protein>
<evidence type="ECO:0000256" key="1">
    <source>
        <dbReference type="SAM" id="MobiDB-lite"/>
    </source>
</evidence>
<feature type="compositionally biased region" description="Basic and acidic residues" evidence="1">
    <location>
        <begin position="179"/>
        <end position="193"/>
    </location>
</feature>
<reference evidence="3 4" key="1">
    <citation type="submission" date="2024-02" db="EMBL/GenBank/DDBJ databases">
        <title>Full genome sequence of Nocardioides kribbensis.</title>
        <authorList>
            <person name="Poletto B.L."/>
            <person name="Silva G."/>
            <person name="Galante D."/>
            <person name="Campos K.R."/>
            <person name="Santos M.B.N."/>
            <person name="Sacchi C.T."/>
        </authorList>
    </citation>
    <scope>NUCLEOTIDE SEQUENCE [LARGE SCALE GENOMIC DNA]</scope>
    <source>
        <strain evidence="3 4">O4R</strain>
    </source>
</reference>
<dbReference type="Pfam" id="PF13840">
    <property type="entry name" value="ACT_7"/>
    <property type="match status" value="1"/>
</dbReference>
<organism evidence="3 4">
    <name type="scientific">Nocardioides kribbensis</name>
    <dbReference type="NCBI Taxonomy" id="305517"/>
    <lineage>
        <taxon>Bacteria</taxon>
        <taxon>Bacillati</taxon>
        <taxon>Actinomycetota</taxon>
        <taxon>Actinomycetes</taxon>
        <taxon>Propionibacteriales</taxon>
        <taxon>Nocardioidaceae</taxon>
        <taxon>Nocardioides</taxon>
    </lineage>
</organism>
<accession>A0ABV1P472</accession>
<dbReference type="PANTHER" id="PTHR31131:SF6">
    <property type="entry name" value="CASTOR ACT DOMAIN-CONTAINING PROTEIN"/>
    <property type="match status" value="1"/>
</dbReference>
<gene>
    <name evidence="3" type="ORF">V6R90_19885</name>
</gene>
<feature type="region of interest" description="Disordered" evidence="1">
    <location>
        <begin position="138"/>
        <end position="203"/>
    </location>
</feature>
<feature type="domain" description="CASTOR ACT" evidence="2">
    <location>
        <begin position="80"/>
        <end position="138"/>
    </location>
</feature>
<evidence type="ECO:0000259" key="2">
    <source>
        <dbReference type="Pfam" id="PF13840"/>
    </source>
</evidence>
<dbReference type="SUPFAM" id="SSF55021">
    <property type="entry name" value="ACT-like"/>
    <property type="match status" value="2"/>
</dbReference>
<comment type="caution">
    <text evidence="3">The sequence shown here is derived from an EMBL/GenBank/DDBJ whole genome shotgun (WGS) entry which is preliminary data.</text>
</comment>
<name>A0ABV1P472_9ACTN</name>
<evidence type="ECO:0000313" key="3">
    <source>
        <dbReference type="EMBL" id="MEQ7849544.1"/>
    </source>
</evidence>
<dbReference type="InterPro" id="IPR045865">
    <property type="entry name" value="ACT-like_dom_sf"/>
</dbReference>